<feature type="transmembrane region" description="Helical" evidence="1">
    <location>
        <begin position="29"/>
        <end position="56"/>
    </location>
</feature>
<dbReference type="EMBL" id="JBEXAC010000002">
    <property type="protein sequence ID" value="MET6999508.1"/>
    <property type="molecule type" value="Genomic_DNA"/>
</dbReference>
<keyword evidence="3" id="KW-1185">Reference proteome</keyword>
<dbReference type="Proteomes" id="UP001549749">
    <property type="component" value="Unassembled WGS sequence"/>
</dbReference>
<dbReference type="RefSeq" id="WP_354662072.1">
    <property type="nucleotide sequence ID" value="NZ_JBEXAC010000002.1"/>
</dbReference>
<gene>
    <name evidence="2" type="ORF">ABR189_19125</name>
</gene>
<organism evidence="2 3">
    <name type="scientific">Chitinophaga defluvii</name>
    <dbReference type="NCBI Taxonomy" id="3163343"/>
    <lineage>
        <taxon>Bacteria</taxon>
        <taxon>Pseudomonadati</taxon>
        <taxon>Bacteroidota</taxon>
        <taxon>Chitinophagia</taxon>
        <taxon>Chitinophagales</taxon>
        <taxon>Chitinophagaceae</taxon>
        <taxon>Chitinophaga</taxon>
    </lineage>
</organism>
<reference evidence="2 3" key="1">
    <citation type="submission" date="2024-06" db="EMBL/GenBank/DDBJ databases">
        <title>Chitinophaga defluvii sp. nov., isolated from municipal sewage.</title>
        <authorList>
            <person name="Zhang L."/>
        </authorList>
    </citation>
    <scope>NUCLEOTIDE SEQUENCE [LARGE SCALE GENOMIC DNA]</scope>
    <source>
        <strain evidence="2 3">H8</strain>
    </source>
</reference>
<sequence>MKKIALALAFLGALMAILAQYAIDNDWIWYGVFHTLGFIGYIFIISAVAYFSLLLIHQMSRNEKMRIRRFYHRNQSNPEV</sequence>
<name>A0ABV2T8Z5_9BACT</name>
<keyword evidence="1" id="KW-1133">Transmembrane helix</keyword>
<proteinExistence type="predicted"/>
<keyword evidence="1" id="KW-0472">Membrane</keyword>
<evidence type="ECO:0000313" key="3">
    <source>
        <dbReference type="Proteomes" id="UP001549749"/>
    </source>
</evidence>
<accession>A0ABV2T8Z5</accession>
<comment type="caution">
    <text evidence="2">The sequence shown here is derived from an EMBL/GenBank/DDBJ whole genome shotgun (WGS) entry which is preliminary data.</text>
</comment>
<keyword evidence="1" id="KW-0812">Transmembrane</keyword>
<evidence type="ECO:0000313" key="2">
    <source>
        <dbReference type="EMBL" id="MET6999508.1"/>
    </source>
</evidence>
<evidence type="ECO:0000256" key="1">
    <source>
        <dbReference type="SAM" id="Phobius"/>
    </source>
</evidence>
<protein>
    <submittedName>
        <fullName evidence="2">Uncharacterized protein</fullName>
    </submittedName>
</protein>